<dbReference type="VEuPathDB" id="FungiDB:AB675_10912"/>
<organism evidence="2 3">
    <name type="scientific">Cyphellophora attinorum</name>
    <dbReference type="NCBI Taxonomy" id="1664694"/>
    <lineage>
        <taxon>Eukaryota</taxon>
        <taxon>Fungi</taxon>
        <taxon>Dikarya</taxon>
        <taxon>Ascomycota</taxon>
        <taxon>Pezizomycotina</taxon>
        <taxon>Eurotiomycetes</taxon>
        <taxon>Chaetothyriomycetidae</taxon>
        <taxon>Chaetothyriales</taxon>
        <taxon>Cyphellophoraceae</taxon>
        <taxon>Cyphellophora</taxon>
    </lineage>
</organism>
<dbReference type="AlphaFoldDB" id="A0A0N0NH86"/>
<evidence type="ECO:0000313" key="3">
    <source>
        <dbReference type="Proteomes" id="UP000038010"/>
    </source>
</evidence>
<evidence type="ECO:0000313" key="2">
    <source>
        <dbReference type="EMBL" id="KPI34268.1"/>
    </source>
</evidence>
<gene>
    <name evidence="2" type="ORF">AB675_10912</name>
</gene>
<keyword evidence="3" id="KW-1185">Reference proteome</keyword>
<feature type="non-terminal residue" evidence="2">
    <location>
        <position position="68"/>
    </location>
</feature>
<dbReference type="EMBL" id="LFJN01000107">
    <property type="protein sequence ID" value="KPI34268.1"/>
    <property type="molecule type" value="Genomic_DNA"/>
</dbReference>
<sequence>MSDQGYYDNNQGYYQPEDQQNGQAMYGDEGYYDPNISGGDYYNQPPPPPNMMGQTWRTSLISAVTALL</sequence>
<comment type="caution">
    <text evidence="2">The sequence shown here is derived from an EMBL/GenBank/DDBJ whole genome shotgun (WGS) entry which is preliminary data.</text>
</comment>
<name>A0A0N0NH86_9EURO</name>
<protein>
    <submittedName>
        <fullName evidence="2">Uncharacterized protein</fullName>
    </submittedName>
</protein>
<dbReference type="Proteomes" id="UP000038010">
    <property type="component" value="Unassembled WGS sequence"/>
</dbReference>
<accession>A0A0N0NH86</accession>
<evidence type="ECO:0000256" key="1">
    <source>
        <dbReference type="SAM" id="MobiDB-lite"/>
    </source>
</evidence>
<proteinExistence type="predicted"/>
<reference evidence="2 3" key="1">
    <citation type="submission" date="2015-06" db="EMBL/GenBank/DDBJ databases">
        <title>Draft genome of the ant-associated black yeast Phialophora attae CBS 131958.</title>
        <authorList>
            <person name="Moreno L.F."/>
            <person name="Stielow B.J."/>
            <person name="de Hoog S."/>
            <person name="Vicente V.A."/>
            <person name="Weiss V.A."/>
            <person name="de Vries M."/>
            <person name="Cruz L.M."/>
            <person name="Souza E.M."/>
        </authorList>
    </citation>
    <scope>NUCLEOTIDE SEQUENCE [LARGE SCALE GENOMIC DNA]</scope>
    <source>
        <strain evidence="2 3">CBS 131958</strain>
    </source>
</reference>
<feature type="region of interest" description="Disordered" evidence="1">
    <location>
        <begin position="1"/>
        <end position="30"/>
    </location>
</feature>
<feature type="compositionally biased region" description="Low complexity" evidence="1">
    <location>
        <begin position="1"/>
        <end position="15"/>
    </location>
</feature>